<feature type="disulfide bond" evidence="5">
    <location>
        <begin position="657"/>
        <end position="700"/>
    </location>
</feature>
<dbReference type="CDD" id="cd00033">
    <property type="entry name" value="CCP"/>
    <property type="match status" value="13"/>
</dbReference>
<organism evidence="10 11">
    <name type="scientific">Mya arenaria</name>
    <name type="common">Soft-shell clam</name>
    <dbReference type="NCBI Taxonomy" id="6604"/>
    <lineage>
        <taxon>Eukaryota</taxon>
        <taxon>Metazoa</taxon>
        <taxon>Spiralia</taxon>
        <taxon>Lophotrochozoa</taxon>
        <taxon>Mollusca</taxon>
        <taxon>Bivalvia</taxon>
        <taxon>Autobranchia</taxon>
        <taxon>Heteroconchia</taxon>
        <taxon>Euheterodonta</taxon>
        <taxon>Imparidentia</taxon>
        <taxon>Neoheterodontei</taxon>
        <taxon>Myida</taxon>
        <taxon>Myoidea</taxon>
        <taxon>Myidae</taxon>
        <taxon>Mya</taxon>
    </lineage>
</organism>
<dbReference type="Gene3D" id="3.30.70.960">
    <property type="entry name" value="SEA domain"/>
    <property type="match status" value="1"/>
</dbReference>
<keyword evidence="2" id="KW-0677">Repeat</keyword>
<feature type="disulfide bond" evidence="5">
    <location>
        <begin position="778"/>
        <end position="821"/>
    </location>
</feature>
<dbReference type="PANTHER" id="PTHR19325:SF575">
    <property type="entry name" value="LOCOMOTION-RELATED PROTEIN HIKARU GENKI"/>
    <property type="match status" value="1"/>
</dbReference>
<feature type="compositionally biased region" description="Low complexity" evidence="6">
    <location>
        <begin position="352"/>
        <end position="361"/>
    </location>
</feature>
<dbReference type="Pfam" id="PF01390">
    <property type="entry name" value="SEA"/>
    <property type="match status" value="1"/>
</dbReference>
<feature type="compositionally biased region" description="Basic and acidic residues" evidence="6">
    <location>
        <begin position="11"/>
        <end position="22"/>
    </location>
</feature>
<feature type="compositionally biased region" description="Polar residues" evidence="6">
    <location>
        <begin position="226"/>
        <end position="236"/>
    </location>
</feature>
<evidence type="ECO:0000256" key="3">
    <source>
        <dbReference type="ARBA" id="ARBA00023157"/>
    </source>
</evidence>
<evidence type="ECO:0000256" key="1">
    <source>
        <dbReference type="ARBA" id="ARBA00022659"/>
    </source>
</evidence>
<feature type="compositionally biased region" description="Basic and acidic residues" evidence="6">
    <location>
        <begin position="213"/>
        <end position="223"/>
    </location>
</feature>
<feature type="domain" description="SEA" evidence="8">
    <location>
        <begin position="403"/>
        <end position="528"/>
    </location>
</feature>
<evidence type="ECO:0000256" key="6">
    <source>
        <dbReference type="SAM" id="MobiDB-lite"/>
    </source>
</evidence>
<evidence type="ECO:0000256" key="7">
    <source>
        <dbReference type="SAM" id="Phobius"/>
    </source>
</evidence>
<feature type="domain" description="Sushi" evidence="9">
    <location>
        <begin position="534"/>
        <end position="593"/>
    </location>
</feature>
<dbReference type="PANTHER" id="PTHR19325">
    <property type="entry name" value="COMPLEMENT COMPONENT-RELATED SUSHI DOMAIN-CONTAINING"/>
    <property type="match status" value="1"/>
</dbReference>
<reference evidence="10" key="1">
    <citation type="submission" date="2022-11" db="EMBL/GenBank/DDBJ databases">
        <title>Centuries of genome instability and evolution in soft-shell clam transmissible cancer (bioRxiv).</title>
        <authorList>
            <person name="Hart S.F.M."/>
            <person name="Yonemitsu M.A."/>
            <person name="Giersch R.M."/>
            <person name="Beal B.F."/>
            <person name="Arriagada G."/>
            <person name="Davis B.W."/>
            <person name="Ostrander E.A."/>
            <person name="Goff S.P."/>
            <person name="Metzger M.J."/>
        </authorList>
    </citation>
    <scope>NUCLEOTIDE SEQUENCE</scope>
    <source>
        <strain evidence="10">MELC-2E11</strain>
        <tissue evidence="10">Siphon/mantle</tissue>
    </source>
</reference>
<dbReference type="InterPro" id="IPR000436">
    <property type="entry name" value="Sushi_SCR_CCP_dom"/>
</dbReference>
<evidence type="ECO:0000256" key="4">
    <source>
        <dbReference type="ARBA" id="ARBA00023180"/>
    </source>
</evidence>
<feature type="domain" description="Sushi" evidence="9">
    <location>
        <begin position="776"/>
        <end position="835"/>
    </location>
</feature>
<dbReference type="InterPro" id="IPR035976">
    <property type="entry name" value="Sushi/SCR/CCP_sf"/>
</dbReference>
<evidence type="ECO:0000313" key="11">
    <source>
        <dbReference type="Proteomes" id="UP001164746"/>
    </source>
</evidence>
<dbReference type="EMBL" id="CP111026">
    <property type="protein sequence ID" value="WAR28880.1"/>
    <property type="molecule type" value="Genomic_DNA"/>
</dbReference>
<dbReference type="Pfam" id="PF00084">
    <property type="entry name" value="Sushi"/>
    <property type="match status" value="13"/>
</dbReference>
<feature type="disulfide bond" evidence="5">
    <location>
        <begin position="968"/>
        <end position="1011"/>
    </location>
</feature>
<sequence>MAYSFAQSVKENNRHTDDRIPQDADGYVDLSDNNDIGFAWIDNVERQINWDKTVRDVNDDNFMTARGDMLRTTLHQDTKESPQHNGDLGETYKKDFLRGTGRDVNIMLGVKQKENDHRPTRDYKLGASGRCPDLEFSRRVDFLGKSKKRNELDRSRVAQSFDTGRIDNAIQSSRRDNNLRMTSVQDTHLENTQDYDNLGQTYKNNVFQGTECDRDKITSREDPDSSTDYETTTRWGQSKYYKRSRKNPASPTYDRTAFRKSKHGDAGRKLSTLAEVNKKDGLQAAKTYDYAYSGVISKSQANNNAHTPGWNMMADSPFMGNMNNQFNQVIPRLAPSSTMSDYSSEKWDEQSTTDSSSTGSISLEEQAAKRSRLIIVCLILIAILSLIAIVVPAVILVSRPDDITEKYALETRVISESFTDELQNNQSEEYRNFTSLFCKELERTANESNQQQHFIKSFEGCTVSRLRRGSVVVSFIIVITRSKGSNRLSTDTLKSLLGISSSEDVQLGSFIIGTELVVLDVKILENDEPAIPNINCGNLPSIENGNMTSNGSMYGSILSILCYEGHQFHDGGNRTNIGCVAHGSWGELPPCIPKKCSFIQLNEHVILENGTIEASYSYGTTLGVHCENGYTLQGEVTITCQSDTIWTNDTVCIPINCTGFDIPRNTYIEKGMNSKHIYKDNVTFVCKEGFTMIGDAIITCQANKSWTSLPSCAPVNCTNVVLPSHSGIITDNHSEMLVYNDSLTLFCDNGYDLNGSSEVWCLHDGNWTQFPSCDPVRCEKLLWPVNSVINMNLTNLLVYNESISIECINGYQLNGSDTVTCLSDGNLTDVPNCDPVVCKQFTVPDFSKRMGMAVNDIATEYYVNDTVIFECLTNYVMFGNANVTCLFDGNWSPLPKCVNCQNFTVDDGTVIIEQPEAVVMCSTGFVLDGNDTMGIGQRYKANGNEYLTVACSSSGKWNDSVVCNPVVCTNNHVLNSGYILSDLLNEYDFNTSVTVACADNYTMFGEGIVTCLADGNWSSIPKCVQCSEFEIENGTVNISQPVAKVMCDTGFILDDNDTVICKEDGNWTALPVCKRIPCPNFNLTQMAYADRNITNNVFGDILTISCGIGYKANGQEYVKVACNSSGKWNDSVDCDPVICRGNDTPANAYILNGSSNELSFNTSENYTMFGEDTVTCLADGNLSSIPKCVQCPEFEIENGTVNISQPVAEVMCDTGFVLEGNDTIKCQDNGNWTTLPHCEIVDCGPPDNVDNGIIELNAANETVFKSKAYIKCDYGFEISGDGILNCEANASWIGYKRCNIITCPTYNVTANMAIMNDTGLDMYDLNTTLRLNCTDGYSFTTNETFVVCVASGGWEGNPACHIDQCTVFDIDNGNYSSMLSVVDFNETIIFSCNDGYDIFGENILVCGAKGRWSDYPKCVPINCTAFERPNNSTVTPEKDIYIFNDSVVVNCSEGFELVGNASTQCLPNGSWTSYPTCERVGCGKYSVANGKVNSTEDINGTTMHVVCDVGYSLVGNSTVVCKEDGSWTSGVSCLIIDCGNYTANASARYNVDPGETQFDSRLQVTCIPGTVFTESSDKEVICKENGWHGNPECEIPVNFVSNTYELSVSEPGIITCIGSLSNWTQIHIESEDDSTSVILFANGTNNLGNTTNIDVSRSVINETAAMLVVDFTPVACPATGEESLNYTCAIQTDSVNYSAITSIRFHKARGNLTFVLPKSAQEGELTGQRDPLQCSLELGYPAEQFVLKIETYNSSTRNYETFNRGKNQSTVAGEDCPPNIKLEYINMNFSSTENGTRLRCNPCNGTGTYTIKHPTACEYFIKCQNGIMSALRCEAEGTCPIILDLDFTACTSEQCNEC</sequence>
<accession>A0ABY7G378</accession>
<gene>
    <name evidence="10" type="ORF">MAR_014584</name>
</gene>
<evidence type="ECO:0000313" key="10">
    <source>
        <dbReference type="EMBL" id="WAR28880.1"/>
    </source>
</evidence>
<keyword evidence="7" id="KW-0812">Transmembrane</keyword>
<evidence type="ECO:0000256" key="2">
    <source>
        <dbReference type="ARBA" id="ARBA00022737"/>
    </source>
</evidence>
<dbReference type="SMART" id="SM00032">
    <property type="entry name" value="CCP"/>
    <property type="match status" value="17"/>
</dbReference>
<keyword evidence="7" id="KW-1133">Transmembrane helix</keyword>
<feature type="domain" description="Sushi" evidence="9">
    <location>
        <begin position="1076"/>
        <end position="1136"/>
    </location>
</feature>
<feature type="domain" description="Sushi" evidence="9">
    <location>
        <begin position="715"/>
        <end position="775"/>
    </location>
</feature>
<proteinExistence type="predicted"/>
<feature type="domain" description="Sushi" evidence="9">
    <location>
        <begin position="1480"/>
        <end position="1535"/>
    </location>
</feature>
<evidence type="ECO:0000256" key="5">
    <source>
        <dbReference type="PROSITE-ProRule" id="PRU00302"/>
    </source>
</evidence>
<comment type="caution">
    <text evidence="5">Lacks conserved residue(s) required for the propagation of feature annotation.</text>
</comment>
<feature type="domain" description="Sushi" evidence="9">
    <location>
        <begin position="836"/>
        <end position="899"/>
    </location>
</feature>
<protein>
    <submittedName>
        <fullName evidence="10">SVEP1-like protein</fullName>
    </submittedName>
</protein>
<feature type="disulfide bond" evidence="5">
    <location>
        <begin position="1243"/>
        <end position="1286"/>
    </location>
</feature>
<dbReference type="PROSITE" id="PS50923">
    <property type="entry name" value="SUSHI"/>
    <property type="match status" value="14"/>
</dbReference>
<feature type="region of interest" description="Disordered" evidence="6">
    <location>
        <begin position="213"/>
        <end position="265"/>
    </location>
</feature>
<keyword evidence="7" id="KW-0472">Membrane</keyword>
<dbReference type="InterPro" id="IPR050350">
    <property type="entry name" value="Compl-Cell_Adhes-Reg"/>
</dbReference>
<feature type="domain" description="Sushi" evidence="9">
    <location>
        <begin position="594"/>
        <end position="654"/>
    </location>
</feature>
<keyword evidence="3 5" id="KW-1015">Disulfide bond</keyword>
<feature type="region of interest" description="Disordered" evidence="6">
    <location>
        <begin position="336"/>
        <end position="361"/>
    </location>
</feature>
<dbReference type="Gene3D" id="2.10.70.10">
    <property type="entry name" value="Complement Module, domain 1"/>
    <property type="match status" value="16"/>
</dbReference>
<dbReference type="SUPFAM" id="SSF82671">
    <property type="entry name" value="SEA domain"/>
    <property type="match status" value="1"/>
</dbReference>
<feature type="domain" description="Sushi" evidence="9">
    <location>
        <begin position="1241"/>
        <end position="1300"/>
    </location>
</feature>
<feature type="transmembrane region" description="Helical" evidence="7">
    <location>
        <begin position="373"/>
        <end position="397"/>
    </location>
</feature>
<dbReference type="Proteomes" id="UP001164746">
    <property type="component" value="Chromosome 15"/>
</dbReference>
<feature type="region of interest" description="Disordered" evidence="6">
    <location>
        <begin position="1"/>
        <end position="26"/>
    </location>
</feature>
<feature type="domain" description="Sushi" evidence="9">
    <location>
        <begin position="1189"/>
        <end position="1240"/>
    </location>
</feature>
<evidence type="ECO:0000259" key="9">
    <source>
        <dbReference type="PROSITE" id="PS50923"/>
    </source>
</evidence>
<dbReference type="SUPFAM" id="SSF57535">
    <property type="entry name" value="Complement control module/SCR domain"/>
    <property type="match status" value="15"/>
</dbReference>
<keyword evidence="4" id="KW-0325">Glycoprotein</keyword>
<feature type="domain" description="Sushi" evidence="9">
    <location>
        <begin position="1363"/>
        <end position="1420"/>
    </location>
</feature>
<feature type="compositionally biased region" description="Polar residues" evidence="6">
    <location>
        <begin position="1"/>
        <end position="10"/>
    </location>
</feature>
<feature type="domain" description="Sushi" evidence="9">
    <location>
        <begin position="655"/>
        <end position="714"/>
    </location>
</feature>
<dbReference type="InterPro" id="IPR000082">
    <property type="entry name" value="SEA_dom"/>
</dbReference>
<dbReference type="InterPro" id="IPR036364">
    <property type="entry name" value="SEA_dom_sf"/>
</dbReference>
<feature type="disulfide bond" evidence="5">
    <location>
        <begin position="536"/>
        <end position="579"/>
    </location>
</feature>
<feature type="disulfide bond" evidence="5">
    <location>
        <begin position="1333"/>
        <end position="1360"/>
    </location>
</feature>
<dbReference type="PROSITE" id="PS50024">
    <property type="entry name" value="SEA"/>
    <property type="match status" value="1"/>
</dbReference>
<feature type="domain" description="Sushi" evidence="9">
    <location>
        <begin position="1421"/>
        <end position="1479"/>
    </location>
</feature>
<feature type="domain" description="Sushi" evidence="9">
    <location>
        <begin position="1301"/>
        <end position="1362"/>
    </location>
</feature>
<name>A0ABY7G378_MYAAR</name>
<keyword evidence="11" id="KW-1185">Reference proteome</keyword>
<feature type="domain" description="Sushi" evidence="9">
    <location>
        <begin position="966"/>
        <end position="1025"/>
    </location>
</feature>
<evidence type="ECO:0000259" key="8">
    <source>
        <dbReference type="PROSITE" id="PS50024"/>
    </source>
</evidence>
<keyword evidence="1 5" id="KW-0768">Sushi</keyword>